<comment type="similarity">
    <text evidence="4">Belongs to the cyclic nucleotide phosphodiesterase class-III family.</text>
</comment>
<dbReference type="Pfam" id="PF00149">
    <property type="entry name" value="Metallophos"/>
    <property type="match status" value="1"/>
</dbReference>
<feature type="domain" description="Calcineurin-like phosphoesterase" evidence="5">
    <location>
        <begin position="13"/>
        <end position="193"/>
    </location>
</feature>
<keyword evidence="1" id="KW-0479">Metal-binding</keyword>
<organism evidence="6">
    <name type="scientific">Candidatus Methanophagaceae archaeon ANME-1 ERB6</name>
    <dbReference type="NCBI Taxonomy" id="2759912"/>
    <lineage>
        <taxon>Archaea</taxon>
        <taxon>Methanobacteriati</taxon>
        <taxon>Methanobacteriota</taxon>
        <taxon>Stenosarchaea group</taxon>
        <taxon>Methanomicrobia</taxon>
        <taxon>Candidatus Methanophagales</taxon>
        <taxon>Candidatus Methanophagaceae</taxon>
    </lineage>
</organism>
<dbReference type="GO" id="GO:0046872">
    <property type="term" value="F:metal ion binding"/>
    <property type="evidence" value="ECO:0007669"/>
    <property type="project" value="UniProtKB-KW"/>
</dbReference>
<dbReference type="SUPFAM" id="SSF56300">
    <property type="entry name" value="Metallo-dependent phosphatases"/>
    <property type="match status" value="1"/>
</dbReference>
<proteinExistence type="inferred from homology"/>
<protein>
    <submittedName>
        <fullName evidence="6">3',5'-cyclic adenosine monophosphate phosphodiesterase CpdA</fullName>
        <ecNumber evidence="6">3.1.4.53</ecNumber>
    </submittedName>
</protein>
<evidence type="ECO:0000313" key="6">
    <source>
        <dbReference type="EMBL" id="QNO51557.1"/>
    </source>
</evidence>
<keyword evidence="3" id="KW-0408">Iron</keyword>
<name>A0A7G9YU73_9EURY</name>
<evidence type="ECO:0000256" key="4">
    <source>
        <dbReference type="ARBA" id="ARBA00025742"/>
    </source>
</evidence>
<keyword evidence="2 6" id="KW-0378">Hydrolase</keyword>
<dbReference type="InterPro" id="IPR029052">
    <property type="entry name" value="Metallo-depent_PP-like"/>
</dbReference>
<dbReference type="Gene3D" id="3.60.21.10">
    <property type="match status" value="1"/>
</dbReference>
<dbReference type="AlphaFoldDB" id="A0A7G9YU73"/>
<gene>
    <name evidence="6" type="primary">cpdA</name>
    <name evidence="6" type="ORF">FJOHDBIG_00005</name>
</gene>
<dbReference type="EC" id="3.1.4.53" evidence="6"/>
<dbReference type="PANTHER" id="PTHR42988">
    <property type="entry name" value="PHOSPHOHYDROLASE"/>
    <property type="match status" value="1"/>
</dbReference>
<dbReference type="PANTHER" id="PTHR42988:SF2">
    <property type="entry name" value="CYCLIC NUCLEOTIDE PHOSPHODIESTERASE CBUA0032-RELATED"/>
    <property type="match status" value="1"/>
</dbReference>
<evidence type="ECO:0000256" key="1">
    <source>
        <dbReference type="ARBA" id="ARBA00022723"/>
    </source>
</evidence>
<dbReference type="InterPro" id="IPR004843">
    <property type="entry name" value="Calcineurin-like_PHP"/>
</dbReference>
<reference evidence="6" key="1">
    <citation type="submission" date="2020-06" db="EMBL/GenBank/DDBJ databases">
        <title>Unique genomic features of the anaerobic methanotrophic archaea.</title>
        <authorList>
            <person name="Chadwick G.L."/>
            <person name="Skennerton C.T."/>
            <person name="Laso-Perez R."/>
            <person name="Leu A.O."/>
            <person name="Speth D.R."/>
            <person name="Yu H."/>
            <person name="Morgan-Lang C."/>
            <person name="Hatzenpichler R."/>
            <person name="Goudeau D."/>
            <person name="Malmstrom R."/>
            <person name="Brazelton W.J."/>
            <person name="Woyke T."/>
            <person name="Hallam S.J."/>
            <person name="Tyson G.W."/>
            <person name="Wegener G."/>
            <person name="Boetius A."/>
            <person name="Orphan V."/>
        </authorList>
    </citation>
    <scope>NUCLEOTIDE SEQUENCE</scope>
</reference>
<sequence>MQRSEGGSEDENMKIAHISDIHVVEPHFLPDLAEKVIEKINEIEPEIVVVTGDLTENGYPFEFERAKSYIERIECKVKVVIPGNHDARNVGDLCFEEIFGPRSKVERYEGITIVGVDSTQPDLDDGHVGREKYEWMEKCLDTDGFKVVALHHHLISVPKTGRERQIPIDAGDVLELLIRCGTDLVLCGHKHVPWIWNLNGMIITNAGTACTNRVKWNIPQSFNLIEIDEEEKGTIKIYRMYSKGGQEQVLEKRKDKVMRWAL</sequence>
<dbReference type="EMBL" id="MT631473">
    <property type="protein sequence ID" value="QNO51557.1"/>
    <property type="molecule type" value="Genomic_DNA"/>
</dbReference>
<evidence type="ECO:0000256" key="2">
    <source>
        <dbReference type="ARBA" id="ARBA00022801"/>
    </source>
</evidence>
<evidence type="ECO:0000259" key="5">
    <source>
        <dbReference type="Pfam" id="PF00149"/>
    </source>
</evidence>
<accession>A0A7G9YU73</accession>
<evidence type="ECO:0000256" key="3">
    <source>
        <dbReference type="ARBA" id="ARBA00023004"/>
    </source>
</evidence>
<dbReference type="InterPro" id="IPR050884">
    <property type="entry name" value="CNP_phosphodiesterase-III"/>
</dbReference>
<dbReference type="CDD" id="cd07400">
    <property type="entry name" value="MPP_1"/>
    <property type="match status" value="1"/>
</dbReference>
<dbReference type="GO" id="GO:0004115">
    <property type="term" value="F:3',5'-cyclic-AMP phosphodiesterase activity"/>
    <property type="evidence" value="ECO:0007669"/>
    <property type="project" value="UniProtKB-EC"/>
</dbReference>